<proteinExistence type="predicted"/>
<sequence>MKISEIMTTSVHTISSWKSVSSAAEQMNERKIGSLLVVDHNEVMGILTSRDVRSAHPNRIVADAMTPSLITVTPDQDIWHAYHLLKAHQIERILVMEDSQMKGLVTREEIMRKLSESLDAHTGLYRAPYIRYIGEELLKQRKPFHLIFVDINDFGRINKEHGHPFGDDVIRALSTRLVNLVHEKDDFLCRYAGDEFVIISLADEERIDEYLKQITKPMVLDDVPISVAVGYLNGRKEPEFFSHSLKELLRKVSLMSSLNKQYKKERSWGDLYDLRRQEEIDISSKESEDEQQGEGVRKGIPNIYL</sequence>
<evidence type="ECO:0000256" key="2">
    <source>
        <dbReference type="PROSITE-ProRule" id="PRU00703"/>
    </source>
</evidence>
<feature type="region of interest" description="Disordered" evidence="3">
    <location>
        <begin position="282"/>
        <end position="305"/>
    </location>
</feature>
<dbReference type="SUPFAM" id="SSF54631">
    <property type="entry name" value="CBS-domain pair"/>
    <property type="match status" value="1"/>
</dbReference>
<dbReference type="SUPFAM" id="SSF55073">
    <property type="entry name" value="Nucleotide cyclase"/>
    <property type="match status" value="1"/>
</dbReference>
<dbReference type="Gene3D" id="3.10.580.10">
    <property type="entry name" value="CBS-domain"/>
    <property type="match status" value="1"/>
</dbReference>
<dbReference type="SMART" id="SM00116">
    <property type="entry name" value="CBS"/>
    <property type="match status" value="2"/>
</dbReference>
<dbReference type="NCBIfam" id="TIGR00254">
    <property type="entry name" value="GGDEF"/>
    <property type="match status" value="1"/>
</dbReference>
<dbReference type="Proteomes" id="UP001056500">
    <property type="component" value="Chromosome"/>
</dbReference>
<organism evidence="6 7">
    <name type="scientific">Brevibacillus ruminantium</name>
    <dbReference type="NCBI Taxonomy" id="2950604"/>
    <lineage>
        <taxon>Bacteria</taxon>
        <taxon>Bacillati</taxon>
        <taxon>Bacillota</taxon>
        <taxon>Bacilli</taxon>
        <taxon>Bacillales</taxon>
        <taxon>Paenibacillaceae</taxon>
        <taxon>Brevibacillus</taxon>
    </lineage>
</organism>
<name>A0ABY4WKP3_9BACL</name>
<keyword evidence="1 2" id="KW-0129">CBS domain</keyword>
<evidence type="ECO:0000256" key="3">
    <source>
        <dbReference type="SAM" id="MobiDB-lite"/>
    </source>
</evidence>
<feature type="domain" description="CBS" evidence="5">
    <location>
        <begin position="7"/>
        <end position="64"/>
    </location>
</feature>
<dbReference type="InterPro" id="IPR029787">
    <property type="entry name" value="Nucleotide_cyclase"/>
</dbReference>
<evidence type="ECO:0000313" key="6">
    <source>
        <dbReference type="EMBL" id="USG67692.1"/>
    </source>
</evidence>
<dbReference type="EMBL" id="CP098755">
    <property type="protein sequence ID" value="USG67692.1"/>
    <property type="molecule type" value="Genomic_DNA"/>
</dbReference>
<reference evidence="6" key="1">
    <citation type="submission" date="2022-06" db="EMBL/GenBank/DDBJ databases">
        <title>Genome sequencing of Brevibacillus sp. BB3-R1.</title>
        <authorList>
            <person name="Heo J."/>
            <person name="Lee D."/>
            <person name="Won M."/>
            <person name="Han B.-H."/>
            <person name="Hong S.-B."/>
            <person name="Kwon S.-W."/>
        </authorList>
    </citation>
    <scope>NUCLEOTIDE SEQUENCE</scope>
    <source>
        <strain evidence="6">BB3-R1</strain>
    </source>
</reference>
<feature type="domain" description="GGDEF" evidence="4">
    <location>
        <begin position="142"/>
        <end position="266"/>
    </location>
</feature>
<dbReference type="PANTHER" id="PTHR43080:SF2">
    <property type="entry name" value="CBS DOMAIN-CONTAINING PROTEIN"/>
    <property type="match status" value="1"/>
</dbReference>
<feature type="domain" description="CBS" evidence="5">
    <location>
        <begin position="65"/>
        <end position="120"/>
    </location>
</feature>
<dbReference type="InterPro" id="IPR043128">
    <property type="entry name" value="Rev_trsase/Diguanyl_cyclase"/>
</dbReference>
<evidence type="ECO:0000256" key="1">
    <source>
        <dbReference type="ARBA" id="ARBA00023122"/>
    </source>
</evidence>
<gene>
    <name evidence="6" type="ORF">NDK47_10605</name>
</gene>
<dbReference type="Pfam" id="PF00571">
    <property type="entry name" value="CBS"/>
    <property type="match status" value="2"/>
</dbReference>
<dbReference type="InterPro" id="IPR046342">
    <property type="entry name" value="CBS_dom_sf"/>
</dbReference>
<dbReference type="PROSITE" id="PS51371">
    <property type="entry name" value="CBS"/>
    <property type="match status" value="2"/>
</dbReference>
<dbReference type="InterPro" id="IPR051257">
    <property type="entry name" value="Diverse_CBS-Domain"/>
</dbReference>
<dbReference type="InterPro" id="IPR000644">
    <property type="entry name" value="CBS_dom"/>
</dbReference>
<keyword evidence="7" id="KW-1185">Reference proteome</keyword>
<dbReference type="Gene3D" id="3.30.70.270">
    <property type="match status" value="1"/>
</dbReference>
<dbReference type="InterPro" id="IPR000160">
    <property type="entry name" value="GGDEF_dom"/>
</dbReference>
<evidence type="ECO:0000313" key="7">
    <source>
        <dbReference type="Proteomes" id="UP001056500"/>
    </source>
</evidence>
<dbReference type="RefSeq" id="WP_251874789.1">
    <property type="nucleotide sequence ID" value="NZ_CP098755.1"/>
</dbReference>
<dbReference type="PANTHER" id="PTHR43080">
    <property type="entry name" value="CBS DOMAIN-CONTAINING PROTEIN CBSX3, MITOCHONDRIAL"/>
    <property type="match status" value="1"/>
</dbReference>
<evidence type="ECO:0000259" key="5">
    <source>
        <dbReference type="PROSITE" id="PS51371"/>
    </source>
</evidence>
<dbReference type="PROSITE" id="PS50887">
    <property type="entry name" value="GGDEF"/>
    <property type="match status" value="1"/>
</dbReference>
<dbReference type="CDD" id="cd01949">
    <property type="entry name" value="GGDEF"/>
    <property type="match status" value="1"/>
</dbReference>
<evidence type="ECO:0000259" key="4">
    <source>
        <dbReference type="PROSITE" id="PS50887"/>
    </source>
</evidence>
<protein>
    <submittedName>
        <fullName evidence="6">GGDEF domain-containing protein</fullName>
    </submittedName>
</protein>
<dbReference type="Pfam" id="PF00990">
    <property type="entry name" value="GGDEF"/>
    <property type="match status" value="1"/>
</dbReference>
<dbReference type="SMART" id="SM00267">
    <property type="entry name" value="GGDEF"/>
    <property type="match status" value="1"/>
</dbReference>
<accession>A0ABY4WKP3</accession>